<dbReference type="Proteomes" id="UP000190797">
    <property type="component" value="Chromosome"/>
</dbReference>
<organism evidence="2 3">
    <name type="scientific">[Actinomadura] parvosata subsp. kistnae</name>
    <dbReference type="NCBI Taxonomy" id="1909395"/>
    <lineage>
        <taxon>Bacteria</taxon>
        <taxon>Bacillati</taxon>
        <taxon>Actinomycetota</taxon>
        <taxon>Actinomycetes</taxon>
        <taxon>Streptosporangiales</taxon>
        <taxon>Streptosporangiaceae</taxon>
        <taxon>Nonomuraea</taxon>
    </lineage>
</organism>
<evidence type="ECO:0000313" key="2">
    <source>
        <dbReference type="EMBL" id="AQZ67339.1"/>
    </source>
</evidence>
<gene>
    <name evidence="2" type="ORF">BKM31_43040</name>
</gene>
<feature type="region of interest" description="Disordered" evidence="1">
    <location>
        <begin position="61"/>
        <end position="93"/>
    </location>
</feature>
<dbReference type="EMBL" id="CP017717">
    <property type="protein sequence ID" value="AQZ67339.1"/>
    <property type="molecule type" value="Genomic_DNA"/>
</dbReference>
<name>A0A1V0AAY3_9ACTN</name>
<protein>
    <submittedName>
        <fullName evidence="2">Uncharacterized protein</fullName>
    </submittedName>
</protein>
<dbReference type="AlphaFoldDB" id="A0A1V0AAY3"/>
<evidence type="ECO:0000313" key="3">
    <source>
        <dbReference type="Proteomes" id="UP000190797"/>
    </source>
</evidence>
<dbReference type="OrthoDB" id="3540468at2"/>
<reference evidence="3" key="1">
    <citation type="journal article" date="2017" name="Med. Chem. Commun.">
        <title>Nonomuraea sp. ATCC 55076 harbours the largest actinomycete chromosome to date and the kistamicin biosynthetic gene cluster.</title>
        <authorList>
            <person name="Nazari B."/>
            <person name="Forneris C.C."/>
            <person name="Gibson M.I."/>
            <person name="Moon K."/>
            <person name="Schramma K.R."/>
            <person name="Seyedsayamdost M.R."/>
        </authorList>
    </citation>
    <scope>NUCLEOTIDE SEQUENCE [LARGE SCALE GENOMIC DNA]</scope>
    <source>
        <strain evidence="3">ATCC 55076</strain>
    </source>
</reference>
<evidence type="ECO:0000256" key="1">
    <source>
        <dbReference type="SAM" id="MobiDB-lite"/>
    </source>
</evidence>
<keyword evidence="3" id="KW-1185">Reference proteome</keyword>
<proteinExistence type="predicted"/>
<sequence length="239" mass="27076">MNDATRGAGDRKGGWQRLTIAANRWLWRRSNDFAREHGWEIDRSAWGGRRYRDPRFEQRKKEILESPPQDEPISEPPPRKFSPGDGFPRKHPKIARAHGPIATAGLLWRWRSEITFAGVISLIAWQGPVAALLLAGAVLAGGAIPAVRRAAGRLVTRHRFQGLCLRTSMRTPEGRLPLIVHTQSIPGGTAMLIWCRSGMSPELFEDYIPEIRVACFVKEVTLHRHPRWAHLLTIELRRA</sequence>
<dbReference type="KEGG" id="noa:BKM31_43040"/>
<accession>A0A1V0AAY3</accession>
<dbReference type="RefSeq" id="WP_080043649.1">
    <property type="nucleotide sequence ID" value="NZ_CP017717.1"/>
</dbReference>